<dbReference type="SUPFAM" id="SSF82171">
    <property type="entry name" value="DPP6 N-terminal domain-like"/>
    <property type="match status" value="1"/>
</dbReference>
<name>A0ABY8NAZ8_9GAMM</name>
<protein>
    <submittedName>
        <fullName evidence="4">S9 family peptidase</fullName>
    </submittedName>
</protein>
<dbReference type="PANTHER" id="PTHR42776:SF27">
    <property type="entry name" value="DIPEPTIDYL PEPTIDASE FAMILY MEMBER 6"/>
    <property type="match status" value="1"/>
</dbReference>
<dbReference type="InterPro" id="IPR011042">
    <property type="entry name" value="6-blade_b-propeller_TolB-like"/>
</dbReference>
<dbReference type="PROSITE" id="PS51257">
    <property type="entry name" value="PROKAR_LIPOPROTEIN"/>
    <property type="match status" value="1"/>
</dbReference>
<feature type="domain" description="Peptidase S9 prolyl oligopeptidase catalytic" evidence="3">
    <location>
        <begin position="457"/>
        <end position="667"/>
    </location>
</feature>
<evidence type="ECO:0000256" key="2">
    <source>
        <dbReference type="ARBA" id="ARBA00022825"/>
    </source>
</evidence>
<dbReference type="InterPro" id="IPR029058">
    <property type="entry name" value="AB_hydrolase_fold"/>
</dbReference>
<dbReference type="Gene3D" id="3.40.50.1820">
    <property type="entry name" value="alpha/beta hydrolase"/>
    <property type="match status" value="1"/>
</dbReference>
<proteinExistence type="predicted"/>
<dbReference type="Gene3D" id="2.120.10.30">
    <property type="entry name" value="TolB, C-terminal domain"/>
    <property type="match status" value="1"/>
</dbReference>
<dbReference type="EMBL" id="CP118605">
    <property type="protein sequence ID" value="WGL15620.1"/>
    <property type="molecule type" value="Genomic_DNA"/>
</dbReference>
<evidence type="ECO:0000313" key="5">
    <source>
        <dbReference type="Proteomes" id="UP001236500"/>
    </source>
</evidence>
<dbReference type="Pfam" id="PF00326">
    <property type="entry name" value="Peptidase_S9"/>
    <property type="match status" value="1"/>
</dbReference>
<dbReference type="RefSeq" id="WP_280318598.1">
    <property type="nucleotide sequence ID" value="NZ_CP118605.1"/>
</dbReference>
<keyword evidence="2" id="KW-0720">Serine protease</keyword>
<evidence type="ECO:0000256" key="1">
    <source>
        <dbReference type="ARBA" id="ARBA00022801"/>
    </source>
</evidence>
<gene>
    <name evidence="4" type="ORF">PVT68_12665</name>
</gene>
<evidence type="ECO:0000259" key="3">
    <source>
        <dbReference type="Pfam" id="PF00326"/>
    </source>
</evidence>
<accession>A0ABY8NAZ8</accession>
<keyword evidence="1" id="KW-0378">Hydrolase</keyword>
<sequence length="710" mass="77258">MRKANWLVVVLLLGSVAGCQREDKAEQVEMQQSTAMNQQELVAEGTETTDTENELIPRTELFGNPEKFRGRISPDGKSISWVAAVDGVMNIWVAPADAPENARAITSDSGRGVHLYFWAPDSKSLVYLQDKGGNENDHLYKVALESEEVVDLTPMGDDFKAQILGLSYQRPEVVTVGLNVRNTELFDIYEIDLDSGKQTLVMENPGYGDWLLDNNLVPRLGYRNLADGGLELVSVHGDNAGDVVFTIASENMMDSNVIGFDGDNRHVYLTDSSGRDKAALVKLDTETGDTSVLAESDKASIDKVFQHPITHAPIAYSVNYLKTEWYGLGTTGSEQIGDLSTAISGSLQILSSTADGKQWVVYADDPQTPGSYFVFDSEKGEARLLFNTQPALATRPLQPMQALEIEAGDGLQLVSYLTLPAGSDSDMDGIPEQPVPLALTVHGGPWARDEYGYNSWHQWLSDRGYAVLSVNYRGSSGFGKSFTNAAIGEFAGLMHRDLLDAVEWTVEQGIADKNKVAIMGGSYGGYATLIGVSHTPDTFACGVDIVGPSNLATLIESFPDYWKPWLAGTWYKFVGNPSDPAQREEMIARSAISKVNQIKVPLLIGQGENDPRVIKAESDQIVAAMEAKKLPVTYVNYPDEGHGFTRPENRLSFYAITESFLADCLGGEVEPFGDAFANSSLQVLNGQNLIAGLSDALVQEASEVEAETEE</sequence>
<dbReference type="SUPFAM" id="SSF53474">
    <property type="entry name" value="alpha/beta-Hydrolases"/>
    <property type="match status" value="1"/>
</dbReference>
<dbReference type="Proteomes" id="UP001236500">
    <property type="component" value="Chromosome"/>
</dbReference>
<keyword evidence="5" id="KW-1185">Reference proteome</keyword>
<organism evidence="4 5">
    <name type="scientific">Microbulbifer bruguierae</name>
    <dbReference type="NCBI Taxonomy" id="3029061"/>
    <lineage>
        <taxon>Bacteria</taxon>
        <taxon>Pseudomonadati</taxon>
        <taxon>Pseudomonadota</taxon>
        <taxon>Gammaproteobacteria</taxon>
        <taxon>Cellvibrionales</taxon>
        <taxon>Microbulbiferaceae</taxon>
        <taxon>Microbulbifer</taxon>
    </lineage>
</organism>
<dbReference type="Pfam" id="PF07676">
    <property type="entry name" value="PD40"/>
    <property type="match status" value="1"/>
</dbReference>
<dbReference type="PANTHER" id="PTHR42776">
    <property type="entry name" value="SERINE PEPTIDASE S9 FAMILY MEMBER"/>
    <property type="match status" value="1"/>
</dbReference>
<evidence type="ECO:0000313" key="4">
    <source>
        <dbReference type="EMBL" id="WGL15620.1"/>
    </source>
</evidence>
<keyword evidence="2" id="KW-0645">Protease</keyword>
<dbReference type="InterPro" id="IPR001375">
    <property type="entry name" value="Peptidase_S9_cat"/>
</dbReference>
<dbReference type="InterPro" id="IPR011659">
    <property type="entry name" value="WD40"/>
</dbReference>
<reference evidence="4 5" key="1">
    <citation type="submission" date="2023-02" db="EMBL/GenBank/DDBJ databases">
        <title>Description and genomic characterization of Microbulbifer bruguierae sp. nov., isolated from the sediment of mangrove plant Bruguiera sexangula.</title>
        <authorList>
            <person name="Long M."/>
        </authorList>
    </citation>
    <scope>NUCLEOTIDE SEQUENCE [LARGE SCALE GENOMIC DNA]</scope>
    <source>
        <strain evidence="4 5">H12</strain>
    </source>
</reference>